<evidence type="ECO:0000313" key="1">
    <source>
        <dbReference type="EMBL" id="KAF9952198.1"/>
    </source>
</evidence>
<reference evidence="1" key="1">
    <citation type="journal article" date="2020" name="Fungal Divers.">
        <title>Resolving the Mortierellaceae phylogeny through synthesis of multi-gene phylogenetics and phylogenomics.</title>
        <authorList>
            <person name="Vandepol N."/>
            <person name="Liber J."/>
            <person name="Desiro A."/>
            <person name="Na H."/>
            <person name="Kennedy M."/>
            <person name="Barry K."/>
            <person name="Grigoriev I.V."/>
            <person name="Miller A.N."/>
            <person name="O'Donnell K."/>
            <person name="Stajich J.E."/>
            <person name="Bonito G."/>
        </authorList>
    </citation>
    <scope>NUCLEOTIDE SEQUENCE</scope>
    <source>
        <strain evidence="1">MES-2147</strain>
    </source>
</reference>
<proteinExistence type="predicted"/>
<comment type="caution">
    <text evidence="1">The sequence shown here is derived from an EMBL/GenBank/DDBJ whole genome shotgun (WGS) entry which is preliminary data.</text>
</comment>
<dbReference type="EMBL" id="JAAAHW010007009">
    <property type="protein sequence ID" value="KAF9952198.1"/>
    <property type="molecule type" value="Genomic_DNA"/>
</dbReference>
<name>A0A9P6IXX8_9FUNG</name>
<accession>A0A9P6IXX8</accession>
<organism evidence="1 2">
    <name type="scientific">Modicella reniformis</name>
    <dbReference type="NCBI Taxonomy" id="1440133"/>
    <lineage>
        <taxon>Eukaryota</taxon>
        <taxon>Fungi</taxon>
        <taxon>Fungi incertae sedis</taxon>
        <taxon>Mucoromycota</taxon>
        <taxon>Mortierellomycotina</taxon>
        <taxon>Mortierellomycetes</taxon>
        <taxon>Mortierellales</taxon>
        <taxon>Mortierellaceae</taxon>
        <taxon>Modicella</taxon>
    </lineage>
</organism>
<gene>
    <name evidence="1" type="ORF">BGZ65_005441</name>
</gene>
<evidence type="ECO:0000313" key="2">
    <source>
        <dbReference type="Proteomes" id="UP000749646"/>
    </source>
</evidence>
<dbReference type="Proteomes" id="UP000749646">
    <property type="component" value="Unassembled WGS sequence"/>
</dbReference>
<dbReference type="AlphaFoldDB" id="A0A9P6IXX8"/>
<sequence>MDGLSSTSKMSILIHHGYKLTSLTLFESGRRSLKVARTIPTRNYLPNLKSFELIFDDSGRPLGQDIEVELTSWITNMISAPSAEATAPSTVQWPLEESSPQKVRHPARKSSRAWRPLKKIVLKGMGLSVESDWTKIIKAIDFTALEELTLNSCSLSNVASLADGVEGHHGSSLPLRILDLYRTSENLSHFVNAANHEPKFRMHAMTLDKPERPLTIKGLEWIVGTLAGKLRGAQYSSDEECK</sequence>
<keyword evidence="2" id="KW-1185">Reference proteome</keyword>
<protein>
    <submittedName>
        <fullName evidence="1">Uncharacterized protein</fullName>
    </submittedName>
</protein>